<dbReference type="AlphaFoldDB" id="A0A1F8F9F3"/>
<evidence type="ECO:0000313" key="3">
    <source>
        <dbReference type="Proteomes" id="UP000177167"/>
    </source>
</evidence>
<organism evidence="2 3">
    <name type="scientific">Candidatus Yanofskybacteria bacterium RIFCSPHIGHO2_02_FULL_41_11</name>
    <dbReference type="NCBI Taxonomy" id="1802675"/>
    <lineage>
        <taxon>Bacteria</taxon>
        <taxon>Candidatus Yanofskyibacteriota</taxon>
    </lineage>
</organism>
<proteinExistence type="predicted"/>
<dbReference type="Pfam" id="PF02272">
    <property type="entry name" value="DHHA1"/>
    <property type="match status" value="1"/>
</dbReference>
<reference evidence="2 3" key="1">
    <citation type="journal article" date="2016" name="Nat. Commun.">
        <title>Thousands of microbial genomes shed light on interconnected biogeochemical processes in an aquifer system.</title>
        <authorList>
            <person name="Anantharaman K."/>
            <person name="Brown C.T."/>
            <person name="Hug L.A."/>
            <person name="Sharon I."/>
            <person name="Castelle C.J."/>
            <person name="Probst A.J."/>
            <person name="Thomas B.C."/>
            <person name="Singh A."/>
            <person name="Wilkins M.J."/>
            <person name="Karaoz U."/>
            <person name="Brodie E.L."/>
            <person name="Williams K.H."/>
            <person name="Hubbard S.S."/>
            <person name="Banfield J.F."/>
        </authorList>
    </citation>
    <scope>NUCLEOTIDE SEQUENCE [LARGE SCALE GENOMIC DNA]</scope>
</reference>
<name>A0A1F8F9F3_9BACT</name>
<protein>
    <recommendedName>
        <fullName evidence="1">DHHA1 domain-containing protein</fullName>
    </recommendedName>
</protein>
<dbReference type="InterPro" id="IPR038763">
    <property type="entry name" value="DHH_sf"/>
</dbReference>
<dbReference type="PANTHER" id="PTHR46922:SF4">
    <property type="entry name" value="DHHA1 DOMAIN PROTEIN"/>
    <property type="match status" value="1"/>
</dbReference>
<dbReference type="SUPFAM" id="SSF64182">
    <property type="entry name" value="DHH phosphoesterases"/>
    <property type="match status" value="1"/>
</dbReference>
<sequence length="300" mass="34175">MIRLFEKRETFHQPTKDIVVLYHADCTDGFSAAWAAWKKFEDNADYIGINPGTQPLEGLKDKEIYMVDLVYQPQYIDGLIKENKKFVAIDHHFSNKDTFKLIPSDSLFDLNHSGAVLAWKYFHPEIKIPRFLEHVEDMDLWKFDLPKTKEIISYLDMVDLSFDEWSRVSEGVENESKFNEYITIGSLILNYQDKLIERIISNHAELVNFLGHEVYAVNSPVFNSQIANVLCEKLDRPLGIVWTAERDGTIHVSLRSIKNAGTDVSELAKKFKGGGGHKSSAGFSLPPGSKLPWTHVANGK</sequence>
<dbReference type="GO" id="GO:0003676">
    <property type="term" value="F:nucleic acid binding"/>
    <property type="evidence" value="ECO:0007669"/>
    <property type="project" value="InterPro"/>
</dbReference>
<evidence type="ECO:0000313" key="2">
    <source>
        <dbReference type="EMBL" id="OGN09811.1"/>
    </source>
</evidence>
<dbReference type="Gene3D" id="3.10.310.30">
    <property type="match status" value="1"/>
</dbReference>
<dbReference type="PANTHER" id="PTHR46922">
    <property type="entry name" value="DHHA1 DOMAIN PROTEIN"/>
    <property type="match status" value="1"/>
</dbReference>
<comment type="caution">
    <text evidence="2">The sequence shown here is derived from an EMBL/GenBank/DDBJ whole genome shotgun (WGS) entry which is preliminary data.</text>
</comment>
<dbReference type="Proteomes" id="UP000177167">
    <property type="component" value="Unassembled WGS sequence"/>
</dbReference>
<gene>
    <name evidence="2" type="ORF">A3J46_00320</name>
</gene>
<dbReference type="EMBL" id="MGJP01000025">
    <property type="protein sequence ID" value="OGN09811.1"/>
    <property type="molecule type" value="Genomic_DNA"/>
</dbReference>
<accession>A0A1F8F9F3</accession>
<evidence type="ECO:0000259" key="1">
    <source>
        <dbReference type="Pfam" id="PF02272"/>
    </source>
</evidence>
<dbReference type="InterPro" id="IPR003156">
    <property type="entry name" value="DHHA1_dom"/>
</dbReference>
<feature type="domain" description="DHHA1" evidence="1">
    <location>
        <begin position="224"/>
        <end position="287"/>
    </location>
</feature>